<accession>A0AAD5JFY1</accession>
<evidence type="ECO:0000256" key="1">
    <source>
        <dbReference type="ARBA" id="ARBA00009763"/>
    </source>
</evidence>
<dbReference type="FunFam" id="1.10.238.10:FF:000001">
    <property type="entry name" value="Calmodulin 1"/>
    <property type="match status" value="1"/>
</dbReference>
<dbReference type="GO" id="GO:0016460">
    <property type="term" value="C:myosin II complex"/>
    <property type="evidence" value="ECO:0007669"/>
    <property type="project" value="TreeGrafter"/>
</dbReference>
<keyword evidence="2" id="KW-0479">Metal-binding</keyword>
<dbReference type="SUPFAM" id="SSF47473">
    <property type="entry name" value="EF-hand"/>
    <property type="match status" value="1"/>
</dbReference>
<dbReference type="InterPro" id="IPR002048">
    <property type="entry name" value="EF_hand_dom"/>
</dbReference>
<dbReference type="GO" id="GO:0005509">
    <property type="term" value="F:calcium ion binding"/>
    <property type="evidence" value="ECO:0007669"/>
    <property type="project" value="InterPro"/>
</dbReference>
<evidence type="ECO:0000259" key="5">
    <source>
        <dbReference type="PROSITE" id="PS50222"/>
    </source>
</evidence>
<gene>
    <name evidence="6" type="ORF">LWI28_018247</name>
</gene>
<keyword evidence="7" id="KW-1185">Reference proteome</keyword>
<dbReference type="PANTHER" id="PTHR23048">
    <property type="entry name" value="MYOSIN LIGHT CHAIN 1, 3"/>
    <property type="match status" value="1"/>
</dbReference>
<evidence type="ECO:0000313" key="6">
    <source>
        <dbReference type="EMBL" id="KAI9198563.1"/>
    </source>
</evidence>
<keyword evidence="3" id="KW-0677">Repeat</keyword>
<protein>
    <recommendedName>
        <fullName evidence="5">EF-hand domain-containing protein</fullName>
    </recommendedName>
</protein>
<evidence type="ECO:0000313" key="7">
    <source>
        <dbReference type="Proteomes" id="UP001064489"/>
    </source>
</evidence>
<dbReference type="InterPro" id="IPR018247">
    <property type="entry name" value="EF_Hand_1_Ca_BS"/>
</dbReference>
<dbReference type="PROSITE" id="PS00018">
    <property type="entry name" value="EF_HAND_1"/>
    <property type="match status" value="2"/>
</dbReference>
<feature type="domain" description="EF-hand" evidence="5">
    <location>
        <begin position="160"/>
        <end position="195"/>
    </location>
</feature>
<reference evidence="6 7" key="1">
    <citation type="journal article" date="2022" name="Plant J.">
        <title>Strategies of tolerance reflected in two North American maple genomes.</title>
        <authorList>
            <person name="McEvoy S.L."/>
            <person name="Sezen U.U."/>
            <person name="Trouern-Trend A."/>
            <person name="McMahon S.M."/>
            <person name="Schaberg P.G."/>
            <person name="Yang J."/>
            <person name="Wegrzyn J.L."/>
            <person name="Swenson N.G."/>
        </authorList>
    </citation>
    <scope>NUCLEOTIDE SEQUENCE [LARGE SCALE GENOMIC DNA]</scope>
    <source>
        <strain evidence="6">91603</strain>
    </source>
</reference>
<keyword evidence="4" id="KW-0106">Calcium</keyword>
<dbReference type="PANTHER" id="PTHR23048:SF53">
    <property type="entry name" value="CALMODULIN"/>
    <property type="match status" value="1"/>
</dbReference>
<dbReference type="InterPro" id="IPR011992">
    <property type="entry name" value="EF-hand-dom_pair"/>
</dbReference>
<dbReference type="Pfam" id="PF13833">
    <property type="entry name" value="EF-hand_8"/>
    <property type="match status" value="1"/>
</dbReference>
<proteinExistence type="inferred from homology"/>
<dbReference type="SMART" id="SM00054">
    <property type="entry name" value="EFh"/>
    <property type="match status" value="3"/>
</dbReference>
<evidence type="ECO:0000256" key="3">
    <source>
        <dbReference type="ARBA" id="ARBA00022737"/>
    </source>
</evidence>
<dbReference type="EMBL" id="JAJSOW010000002">
    <property type="protein sequence ID" value="KAI9198563.1"/>
    <property type="molecule type" value="Genomic_DNA"/>
</dbReference>
<sequence length="211" mass="23833">MEGTGSKNIVHELPLNPFTSLSNKNRGIAPASEVCPTTDFERAMAHGGQDPKNANDKKLKRLHYHQGEIFMRFRGQNPNEAELQDMINGVDADGNGTIDFTELLILMSRKMKDTDSEENLKDTDSEENLKEAFRVLDKDQKGLISASELHHTMMKLGEKLTDKEVDEMIREVDVDGDGQINYEEFVKLMTNLGEKLTDNFQTFQVIGKVNN</sequence>
<evidence type="ECO:0000256" key="2">
    <source>
        <dbReference type="ARBA" id="ARBA00022723"/>
    </source>
</evidence>
<dbReference type="InterPro" id="IPR050230">
    <property type="entry name" value="CALM/Myosin/TropC-like"/>
</dbReference>
<comment type="similarity">
    <text evidence="1">Belongs to the calmodulin family.</text>
</comment>
<feature type="domain" description="EF-hand" evidence="5">
    <location>
        <begin position="124"/>
        <end position="159"/>
    </location>
</feature>
<dbReference type="Pfam" id="PF13499">
    <property type="entry name" value="EF-hand_7"/>
    <property type="match status" value="1"/>
</dbReference>
<feature type="domain" description="EF-hand" evidence="5">
    <location>
        <begin position="78"/>
        <end position="113"/>
    </location>
</feature>
<name>A0AAD5JFY1_ACENE</name>
<dbReference type="PROSITE" id="PS50222">
    <property type="entry name" value="EF_HAND_2"/>
    <property type="match status" value="3"/>
</dbReference>
<comment type="caution">
    <text evidence="6">The sequence shown here is derived from an EMBL/GenBank/DDBJ whole genome shotgun (WGS) entry which is preliminary data.</text>
</comment>
<dbReference type="Proteomes" id="UP001064489">
    <property type="component" value="Chromosome 13"/>
</dbReference>
<dbReference type="FunFam" id="1.10.238.10:FF:000034">
    <property type="entry name" value="Calmodulin"/>
    <property type="match status" value="1"/>
</dbReference>
<dbReference type="AlphaFoldDB" id="A0AAD5JFY1"/>
<evidence type="ECO:0000256" key="4">
    <source>
        <dbReference type="ARBA" id="ARBA00022837"/>
    </source>
</evidence>
<dbReference type="CDD" id="cd00051">
    <property type="entry name" value="EFh"/>
    <property type="match status" value="1"/>
</dbReference>
<organism evidence="6 7">
    <name type="scientific">Acer negundo</name>
    <name type="common">Box elder</name>
    <dbReference type="NCBI Taxonomy" id="4023"/>
    <lineage>
        <taxon>Eukaryota</taxon>
        <taxon>Viridiplantae</taxon>
        <taxon>Streptophyta</taxon>
        <taxon>Embryophyta</taxon>
        <taxon>Tracheophyta</taxon>
        <taxon>Spermatophyta</taxon>
        <taxon>Magnoliopsida</taxon>
        <taxon>eudicotyledons</taxon>
        <taxon>Gunneridae</taxon>
        <taxon>Pentapetalae</taxon>
        <taxon>rosids</taxon>
        <taxon>malvids</taxon>
        <taxon>Sapindales</taxon>
        <taxon>Sapindaceae</taxon>
        <taxon>Hippocastanoideae</taxon>
        <taxon>Acereae</taxon>
        <taxon>Acer</taxon>
    </lineage>
</organism>
<dbReference type="Gene3D" id="1.10.238.10">
    <property type="entry name" value="EF-hand"/>
    <property type="match status" value="2"/>
</dbReference>